<name>A0ABP8KSR9_9BACT</name>
<dbReference type="EMBL" id="BAABHB010000011">
    <property type="protein sequence ID" value="GAA4414452.1"/>
    <property type="molecule type" value="Genomic_DNA"/>
</dbReference>
<dbReference type="RefSeq" id="WP_345270159.1">
    <property type="nucleotide sequence ID" value="NZ_BAABHB010000011.1"/>
</dbReference>
<evidence type="ECO:0000313" key="9">
    <source>
        <dbReference type="Proteomes" id="UP001500936"/>
    </source>
</evidence>
<comment type="catalytic activity">
    <reaction evidence="6 7">
        <text>a 2'-deoxyadenosine in DNA + S-adenosyl-L-methionine = an N(6)-methyl-2'-deoxyadenosine in DNA + S-adenosyl-L-homocysteine + H(+)</text>
        <dbReference type="Rhea" id="RHEA:15197"/>
        <dbReference type="Rhea" id="RHEA-COMP:12418"/>
        <dbReference type="Rhea" id="RHEA-COMP:12419"/>
        <dbReference type="ChEBI" id="CHEBI:15378"/>
        <dbReference type="ChEBI" id="CHEBI:57856"/>
        <dbReference type="ChEBI" id="CHEBI:59789"/>
        <dbReference type="ChEBI" id="CHEBI:90615"/>
        <dbReference type="ChEBI" id="CHEBI:90616"/>
        <dbReference type="EC" id="2.1.1.72"/>
    </reaction>
</comment>
<protein>
    <recommendedName>
        <fullName evidence="2 7">Site-specific DNA-methyltransferase (adenine-specific)</fullName>
        <ecNumber evidence="2 7">2.1.1.72</ecNumber>
    </recommendedName>
</protein>
<dbReference type="PANTHER" id="PTHR30481">
    <property type="entry name" value="DNA ADENINE METHYLASE"/>
    <property type="match status" value="1"/>
</dbReference>
<evidence type="ECO:0000256" key="1">
    <source>
        <dbReference type="ARBA" id="ARBA00006594"/>
    </source>
</evidence>
<dbReference type="Pfam" id="PF02086">
    <property type="entry name" value="MethyltransfD12"/>
    <property type="match status" value="1"/>
</dbReference>
<evidence type="ECO:0000256" key="3">
    <source>
        <dbReference type="ARBA" id="ARBA00022603"/>
    </source>
</evidence>
<evidence type="ECO:0000256" key="7">
    <source>
        <dbReference type="RuleBase" id="RU361257"/>
    </source>
</evidence>
<evidence type="ECO:0000256" key="6">
    <source>
        <dbReference type="ARBA" id="ARBA00047942"/>
    </source>
</evidence>
<dbReference type="PRINTS" id="PR00505">
    <property type="entry name" value="D12N6MTFRASE"/>
</dbReference>
<dbReference type="InterPro" id="IPR012263">
    <property type="entry name" value="M_m6A_EcoRV"/>
</dbReference>
<keyword evidence="5 7" id="KW-0949">S-adenosyl-L-methionine</keyword>
<keyword evidence="9" id="KW-1185">Reference proteome</keyword>
<comment type="caution">
    <text evidence="8">The sequence shown here is derived from an EMBL/GenBank/DDBJ whole genome shotgun (WGS) entry which is preliminary data.</text>
</comment>
<dbReference type="InterPro" id="IPR012327">
    <property type="entry name" value="MeTrfase_D12"/>
</dbReference>
<accession>A0ABP8KSR9</accession>
<evidence type="ECO:0000256" key="2">
    <source>
        <dbReference type="ARBA" id="ARBA00011900"/>
    </source>
</evidence>
<dbReference type="PANTHER" id="PTHR30481:SF3">
    <property type="entry name" value="DNA ADENINE METHYLASE"/>
    <property type="match status" value="1"/>
</dbReference>
<dbReference type="EC" id="2.1.1.72" evidence="2 7"/>
<keyword evidence="3 7" id="KW-0489">Methyltransferase</keyword>
<dbReference type="PIRSF" id="PIRSF000398">
    <property type="entry name" value="M_m6A_EcoRV"/>
    <property type="match status" value="1"/>
</dbReference>
<dbReference type="InterPro" id="IPR029063">
    <property type="entry name" value="SAM-dependent_MTases_sf"/>
</dbReference>
<dbReference type="NCBIfam" id="TIGR00571">
    <property type="entry name" value="dam"/>
    <property type="match status" value="1"/>
</dbReference>
<comment type="similarity">
    <text evidence="1 7">Belongs to the N(4)/N(6)-methyltransferase family.</text>
</comment>
<dbReference type="InterPro" id="IPR002052">
    <property type="entry name" value="DNA_methylase_N6_adenine_CS"/>
</dbReference>
<evidence type="ECO:0000256" key="4">
    <source>
        <dbReference type="ARBA" id="ARBA00022679"/>
    </source>
</evidence>
<evidence type="ECO:0000313" key="8">
    <source>
        <dbReference type="EMBL" id="GAA4414452.1"/>
    </source>
</evidence>
<dbReference type="Gene3D" id="1.10.1020.10">
    <property type="entry name" value="Adenine-specific Methyltransferase, Domain 2"/>
    <property type="match status" value="1"/>
</dbReference>
<organism evidence="8 9">
    <name type="scientific">Nibrella viscosa</name>
    <dbReference type="NCBI Taxonomy" id="1084524"/>
    <lineage>
        <taxon>Bacteria</taxon>
        <taxon>Pseudomonadati</taxon>
        <taxon>Bacteroidota</taxon>
        <taxon>Cytophagia</taxon>
        <taxon>Cytophagales</taxon>
        <taxon>Spirosomataceae</taxon>
        <taxon>Nibrella</taxon>
    </lineage>
</organism>
<keyword evidence="4 7" id="KW-0808">Transferase</keyword>
<proteinExistence type="inferred from homology"/>
<dbReference type="PROSITE" id="PS00092">
    <property type="entry name" value="N6_MTASE"/>
    <property type="match status" value="1"/>
</dbReference>
<evidence type="ECO:0000256" key="5">
    <source>
        <dbReference type="ARBA" id="ARBA00022691"/>
    </source>
</evidence>
<reference evidence="9" key="1">
    <citation type="journal article" date="2019" name="Int. J. Syst. Evol. Microbiol.">
        <title>The Global Catalogue of Microorganisms (GCM) 10K type strain sequencing project: providing services to taxonomists for standard genome sequencing and annotation.</title>
        <authorList>
            <consortium name="The Broad Institute Genomics Platform"/>
            <consortium name="The Broad Institute Genome Sequencing Center for Infectious Disease"/>
            <person name="Wu L."/>
            <person name="Ma J."/>
        </authorList>
    </citation>
    <scope>NUCLEOTIDE SEQUENCE [LARGE SCALE GENOMIC DNA]</scope>
    <source>
        <strain evidence="9">JCM 17925</strain>
    </source>
</reference>
<dbReference type="Gene3D" id="3.40.50.150">
    <property type="entry name" value="Vaccinia Virus protein VP39"/>
    <property type="match status" value="1"/>
</dbReference>
<gene>
    <name evidence="8" type="ORF">GCM10023187_43980</name>
</gene>
<dbReference type="SUPFAM" id="SSF53335">
    <property type="entry name" value="S-adenosyl-L-methionine-dependent methyltransferases"/>
    <property type="match status" value="1"/>
</dbReference>
<dbReference type="InterPro" id="IPR023095">
    <property type="entry name" value="Ade_MeTrfase_dom_2"/>
</dbReference>
<dbReference type="Proteomes" id="UP001500936">
    <property type="component" value="Unassembled WGS sequence"/>
</dbReference>
<sequence>MRVIIPPIKSQGIKTKLVPWIMDVAPKVSGRWIEPFLGTGVVAFNSGAKKAILNDTNPHIINFYQGVQRKTITAPLMKQYLEQEGELLSKSENKGYTHYLKVRARFNSGEFSPYDFVFLSRAGFNGMMRFGSKGNWNIPFCKKPDRFAPAYITKITNQVAAVSQIIQPEPSWTFYNQSFSTIIPLATENDLIYCDPPYFGRHVDYYNGWKEQDEELLFNLLRETPAKFILSTWHHNDWRENEMIKKFWNKFNIITKDHFYHNGASIENRRTVVEALVCNFDVDTFTPHNHGLKQKIKSEQLAIDWM</sequence>